<feature type="signal peptide" evidence="8">
    <location>
        <begin position="1"/>
        <end position="21"/>
    </location>
</feature>
<sequence>MNFKKTLLAVSLTLVSQQAFSAAFQLAEHSASGLGRAFAGDAAIAENASVVARNPALMTQFDNMQLSVVATYVKPDVSLKGESAPYGLSADVLNEDSIAPSAVVPAAYFTMPINDEFAIGFGAFSNFGLATEFNDDYAAGQLAGNTEITTVNLNSSLAYRVNEVFSVAVGINYIYADATIKRTFGASPLPIPAQTQAVNLEGDDTGYGFNIGFAYDVKPGHRYGFHYRSETDITFDGTYSNQLPAQLGGLAGQSLPGSVAITLPAIAEFSGSHQLNSAFGLHYSILWTGWTSFDKLEAYVEGRDAPVFSKTEDFTSSFRVALGGDYQFNEALKLRAGLAYDESPAEQSHLSISIPDTNRLWLSAGLTYQFDAHSSVDVGMSVLRGETQNFTESDNLGQSWGFESKGHAYLVGAQYNYQF</sequence>
<dbReference type="PANTHER" id="PTHR35093">
    <property type="entry name" value="OUTER MEMBRANE PROTEIN NMB0088-RELATED"/>
    <property type="match status" value="1"/>
</dbReference>
<dbReference type="Pfam" id="PF03349">
    <property type="entry name" value="Toluene_X"/>
    <property type="match status" value="1"/>
</dbReference>
<dbReference type="Proteomes" id="UP000194841">
    <property type="component" value="Unassembled WGS sequence"/>
</dbReference>
<organism evidence="9 10">
    <name type="scientific">Pseudoalteromonas ulvae</name>
    <dbReference type="NCBI Taxonomy" id="107327"/>
    <lineage>
        <taxon>Bacteria</taxon>
        <taxon>Pseudomonadati</taxon>
        <taxon>Pseudomonadota</taxon>
        <taxon>Gammaproteobacteria</taxon>
        <taxon>Alteromonadales</taxon>
        <taxon>Pseudoalteromonadaceae</taxon>
        <taxon>Pseudoalteromonas</taxon>
    </lineage>
</organism>
<dbReference type="GO" id="GO:0009279">
    <property type="term" value="C:cell outer membrane"/>
    <property type="evidence" value="ECO:0007669"/>
    <property type="project" value="UniProtKB-SubCell"/>
</dbReference>
<feature type="chain" id="PRO_5012015164" evidence="8">
    <location>
        <begin position="22"/>
        <end position="419"/>
    </location>
</feature>
<gene>
    <name evidence="9" type="ORF">B1199_01990</name>
</gene>
<keyword evidence="3" id="KW-1134">Transmembrane beta strand</keyword>
<evidence type="ECO:0000256" key="8">
    <source>
        <dbReference type="SAM" id="SignalP"/>
    </source>
</evidence>
<keyword evidence="6" id="KW-0472">Membrane</keyword>
<evidence type="ECO:0000313" key="9">
    <source>
        <dbReference type="EMBL" id="OUL59785.1"/>
    </source>
</evidence>
<dbReference type="Gene3D" id="2.40.160.60">
    <property type="entry name" value="Outer membrane protein transport protein (OMPP1/FadL/TodX)"/>
    <property type="match status" value="1"/>
</dbReference>
<evidence type="ECO:0000256" key="3">
    <source>
        <dbReference type="ARBA" id="ARBA00022452"/>
    </source>
</evidence>
<evidence type="ECO:0000256" key="2">
    <source>
        <dbReference type="ARBA" id="ARBA00008163"/>
    </source>
</evidence>
<evidence type="ECO:0000256" key="5">
    <source>
        <dbReference type="ARBA" id="ARBA00022729"/>
    </source>
</evidence>
<dbReference type="AlphaFoldDB" id="A0A244CVZ3"/>
<protein>
    <submittedName>
        <fullName evidence="9">Long-chain fatty acid transporter</fullName>
    </submittedName>
</protein>
<comment type="subcellular location">
    <subcellularLocation>
        <location evidence="1">Cell outer membrane</location>
        <topology evidence="1">Multi-pass membrane protein</topology>
    </subcellularLocation>
</comment>
<evidence type="ECO:0000256" key="1">
    <source>
        <dbReference type="ARBA" id="ARBA00004571"/>
    </source>
</evidence>
<evidence type="ECO:0000313" key="10">
    <source>
        <dbReference type="Proteomes" id="UP000194841"/>
    </source>
</evidence>
<keyword evidence="10" id="KW-1185">Reference proteome</keyword>
<dbReference type="PANTHER" id="PTHR35093:SF8">
    <property type="entry name" value="OUTER MEMBRANE PROTEIN NMB0088-RELATED"/>
    <property type="match status" value="1"/>
</dbReference>
<proteinExistence type="inferred from homology"/>
<dbReference type="GO" id="GO:0015483">
    <property type="term" value="F:long-chain fatty acid transporting porin activity"/>
    <property type="evidence" value="ECO:0007669"/>
    <property type="project" value="TreeGrafter"/>
</dbReference>
<comment type="caution">
    <text evidence="9">The sequence shown here is derived from an EMBL/GenBank/DDBJ whole genome shotgun (WGS) entry which is preliminary data.</text>
</comment>
<keyword evidence="4" id="KW-0812">Transmembrane</keyword>
<reference evidence="9 10" key="1">
    <citation type="submission" date="2017-02" db="EMBL/GenBank/DDBJ databases">
        <title>Pseudoalteromonas ulvae TC14 Genome.</title>
        <authorList>
            <person name="Molmeret M."/>
        </authorList>
    </citation>
    <scope>NUCLEOTIDE SEQUENCE [LARGE SCALE GENOMIC DNA]</scope>
    <source>
        <strain evidence="9">TC14</strain>
    </source>
</reference>
<name>A0A244CVZ3_PSEDV</name>
<accession>A0A244CVZ3</accession>
<dbReference type="OrthoDB" id="19849at2"/>
<evidence type="ECO:0000256" key="7">
    <source>
        <dbReference type="ARBA" id="ARBA00023237"/>
    </source>
</evidence>
<keyword evidence="5 8" id="KW-0732">Signal</keyword>
<evidence type="ECO:0000256" key="6">
    <source>
        <dbReference type="ARBA" id="ARBA00023136"/>
    </source>
</evidence>
<evidence type="ECO:0000256" key="4">
    <source>
        <dbReference type="ARBA" id="ARBA00022692"/>
    </source>
</evidence>
<dbReference type="InterPro" id="IPR005017">
    <property type="entry name" value="OMPP1/FadL/TodX"/>
</dbReference>
<keyword evidence="7" id="KW-0998">Cell outer membrane</keyword>
<comment type="similarity">
    <text evidence="2">Belongs to the OmpP1/FadL family.</text>
</comment>
<dbReference type="EMBL" id="MWPV01000001">
    <property type="protein sequence ID" value="OUL59785.1"/>
    <property type="molecule type" value="Genomic_DNA"/>
</dbReference>
<dbReference type="RefSeq" id="WP_086743182.1">
    <property type="nucleotide sequence ID" value="NZ_MWPV01000001.1"/>
</dbReference>
<dbReference type="SUPFAM" id="SSF56935">
    <property type="entry name" value="Porins"/>
    <property type="match status" value="1"/>
</dbReference>